<evidence type="ECO:0000256" key="3">
    <source>
        <dbReference type="ARBA" id="ARBA00022692"/>
    </source>
</evidence>
<proteinExistence type="predicted"/>
<reference evidence="9" key="1">
    <citation type="submission" date="2025-08" db="UniProtKB">
        <authorList>
            <consortium name="RefSeq"/>
        </authorList>
    </citation>
    <scope>IDENTIFICATION</scope>
</reference>
<keyword evidence="3 6" id="KW-0812">Transmembrane</keyword>
<feature type="transmembrane region" description="Helical" evidence="6">
    <location>
        <begin position="6"/>
        <end position="29"/>
    </location>
</feature>
<keyword evidence="5 6" id="KW-0472">Membrane</keyword>
<feature type="transmembrane region" description="Helical" evidence="6">
    <location>
        <begin position="364"/>
        <end position="382"/>
    </location>
</feature>
<dbReference type="Pfam" id="PF07690">
    <property type="entry name" value="MFS_1"/>
    <property type="match status" value="1"/>
</dbReference>
<dbReference type="InterPro" id="IPR011701">
    <property type="entry name" value="MFS"/>
</dbReference>
<evidence type="ECO:0000256" key="4">
    <source>
        <dbReference type="ARBA" id="ARBA00022989"/>
    </source>
</evidence>
<dbReference type="Gene3D" id="1.20.1250.20">
    <property type="entry name" value="MFS general substrate transporter like domains"/>
    <property type="match status" value="1"/>
</dbReference>
<dbReference type="GeneID" id="108864417"/>
<feature type="transmembrane region" description="Helical" evidence="6">
    <location>
        <begin position="247"/>
        <end position="268"/>
    </location>
</feature>
<evidence type="ECO:0000313" key="9">
    <source>
        <dbReference type="RefSeq" id="XP_018495524.1"/>
    </source>
</evidence>
<dbReference type="RefSeq" id="XP_018495524.1">
    <property type="nucleotide sequence ID" value="XM_018640008.2"/>
</dbReference>
<dbReference type="InterPro" id="IPR001958">
    <property type="entry name" value="Tet-R_TetA/multi-R_MdtG-like"/>
</dbReference>
<organism evidence="8 9">
    <name type="scientific">Galendromus occidentalis</name>
    <name type="common">western predatory mite</name>
    <dbReference type="NCBI Taxonomy" id="34638"/>
    <lineage>
        <taxon>Eukaryota</taxon>
        <taxon>Metazoa</taxon>
        <taxon>Ecdysozoa</taxon>
        <taxon>Arthropoda</taxon>
        <taxon>Chelicerata</taxon>
        <taxon>Arachnida</taxon>
        <taxon>Acari</taxon>
        <taxon>Parasitiformes</taxon>
        <taxon>Mesostigmata</taxon>
        <taxon>Gamasina</taxon>
        <taxon>Phytoseioidea</taxon>
        <taxon>Phytoseiidae</taxon>
        <taxon>Typhlodrominae</taxon>
        <taxon>Galendromus</taxon>
    </lineage>
</organism>
<dbReference type="AlphaFoldDB" id="A0AAJ7L6B9"/>
<evidence type="ECO:0000259" key="7">
    <source>
        <dbReference type="PROSITE" id="PS50850"/>
    </source>
</evidence>
<dbReference type="KEGG" id="goe:108864417"/>
<feature type="transmembrane region" description="Helical" evidence="6">
    <location>
        <begin position="76"/>
        <end position="100"/>
    </location>
</feature>
<protein>
    <submittedName>
        <fullName evidence="9">Major facilitator superfamily domain-containing protein 9-like</fullName>
    </submittedName>
</protein>
<evidence type="ECO:0000256" key="5">
    <source>
        <dbReference type="ARBA" id="ARBA00023136"/>
    </source>
</evidence>
<dbReference type="SUPFAM" id="SSF103473">
    <property type="entry name" value="MFS general substrate transporter"/>
    <property type="match status" value="1"/>
</dbReference>
<dbReference type="InterPro" id="IPR036259">
    <property type="entry name" value="MFS_trans_sf"/>
</dbReference>
<dbReference type="PROSITE" id="PS50850">
    <property type="entry name" value="MFS"/>
    <property type="match status" value="1"/>
</dbReference>
<feature type="transmembrane region" description="Helical" evidence="6">
    <location>
        <begin position="158"/>
        <end position="177"/>
    </location>
</feature>
<dbReference type="GO" id="GO:0022857">
    <property type="term" value="F:transmembrane transporter activity"/>
    <property type="evidence" value="ECO:0007669"/>
    <property type="project" value="InterPro"/>
</dbReference>
<evidence type="ECO:0000256" key="6">
    <source>
        <dbReference type="SAM" id="Phobius"/>
    </source>
</evidence>
<accession>A0AAJ7L6B9</accession>
<evidence type="ECO:0000256" key="1">
    <source>
        <dbReference type="ARBA" id="ARBA00004141"/>
    </source>
</evidence>
<keyword evidence="8" id="KW-1185">Reference proteome</keyword>
<dbReference type="PRINTS" id="PR01035">
    <property type="entry name" value="TCRTETA"/>
</dbReference>
<feature type="transmembrane region" description="Helical" evidence="6">
    <location>
        <begin position="41"/>
        <end position="64"/>
    </location>
</feature>
<feature type="transmembrane region" description="Helical" evidence="6">
    <location>
        <begin position="301"/>
        <end position="319"/>
    </location>
</feature>
<dbReference type="Proteomes" id="UP000694867">
    <property type="component" value="Unplaced"/>
</dbReference>
<evidence type="ECO:0000313" key="8">
    <source>
        <dbReference type="Proteomes" id="UP000694867"/>
    </source>
</evidence>
<dbReference type="GO" id="GO:0016020">
    <property type="term" value="C:membrane"/>
    <property type="evidence" value="ECO:0007669"/>
    <property type="project" value="UniProtKB-SubCell"/>
</dbReference>
<evidence type="ECO:0000256" key="2">
    <source>
        <dbReference type="ARBA" id="ARBA00022448"/>
    </source>
</evidence>
<gene>
    <name evidence="9" type="primary">LOC108864417</name>
</gene>
<keyword evidence="4 6" id="KW-1133">Transmembrane helix</keyword>
<keyword evidence="2" id="KW-0813">Transport</keyword>
<name>A0AAJ7L6B9_9ACAR</name>
<dbReference type="PANTHER" id="PTHR23504">
    <property type="entry name" value="MAJOR FACILITATOR SUPERFAMILY DOMAIN-CONTAINING PROTEIN 10"/>
    <property type="match status" value="1"/>
</dbReference>
<dbReference type="InterPro" id="IPR020846">
    <property type="entry name" value="MFS_dom"/>
</dbReference>
<feature type="transmembrane region" description="Helical" evidence="6">
    <location>
        <begin position="213"/>
        <end position="235"/>
    </location>
</feature>
<feature type="transmembrane region" description="Helical" evidence="6">
    <location>
        <begin position="274"/>
        <end position="294"/>
    </location>
</feature>
<feature type="domain" description="Major facilitator superfamily (MFS) profile" evidence="7">
    <location>
        <begin position="4"/>
        <end position="388"/>
    </location>
</feature>
<sequence length="392" mass="41812">MGRNKFAVWVPFVLGFVDFFAVAIIIPLLAVNFKTKGYSPFLYGLAGTVYGTVQTLSGPLLGGYSDLHGRKICLLFSFYLSGIVYSGFFFFDTIIPFFILRSVLGFFKHSNTMCKAYLCDITPKAEQAAIMGRFNAISSAGFIVGPLIGSRIGTFENGCLVAAALFILSGVIAQVFLPDCPAKRSASAKSDPAPESVIDVCRSVNWPKYWDLFIARLSATLAVILYRSNLSFLLMTTHSLSAQEIGYVIALTGAVAAGSGFLAGPIIHMFKIDSVRLLVATGAVMTASLVLLCLSSTLSSLILFLVVFTASASLARVYGLDALLSRGTGSDIGLLQGVSQSVTSVSRGLAPLISGILQQLNQDLPAAVAALLAFLGTMLNVYSIKRTRVKVE</sequence>
<dbReference type="PANTHER" id="PTHR23504:SF14">
    <property type="entry name" value="MAJOR FACILITATOR SUPERFAMILY DOMAIN-CONTAINING PROTEIN 9"/>
    <property type="match status" value="1"/>
</dbReference>
<comment type="subcellular location">
    <subcellularLocation>
        <location evidence="1">Membrane</location>
        <topology evidence="1">Multi-pass membrane protein</topology>
    </subcellularLocation>
</comment>